<sequence length="108" mass="11057">MFVSIVALALSSFQSLPDGYTSKITVRASGGMCVTEFWTTGNSVGYSVNLPATGVYDALEGMISGNLDASSGANETPLLEMAQRNAGRIESACLRSANGGGGRFPAAS</sequence>
<evidence type="ECO:0000313" key="1">
    <source>
        <dbReference type="EMBL" id="MFD0948221.1"/>
    </source>
</evidence>
<keyword evidence="2" id="KW-1185">Reference proteome</keyword>
<comment type="caution">
    <text evidence="1">The sequence shown here is derived from an EMBL/GenBank/DDBJ whole genome shotgun (WGS) entry which is preliminary data.</text>
</comment>
<gene>
    <name evidence="1" type="ORF">ACFQ1E_17915</name>
</gene>
<dbReference type="EMBL" id="JBHTJG010000011">
    <property type="protein sequence ID" value="MFD0948221.1"/>
    <property type="molecule type" value="Genomic_DNA"/>
</dbReference>
<evidence type="ECO:0000313" key="2">
    <source>
        <dbReference type="Proteomes" id="UP001596977"/>
    </source>
</evidence>
<protein>
    <recommendedName>
        <fullName evidence="3">Rap1a immunity protein domain-containing protein</fullName>
    </recommendedName>
</protein>
<accession>A0ABW3H9Q8</accession>
<dbReference type="RefSeq" id="WP_264946181.1">
    <property type="nucleotide sequence ID" value="NZ_JAPDRA010000011.1"/>
</dbReference>
<dbReference type="Proteomes" id="UP001596977">
    <property type="component" value="Unassembled WGS sequence"/>
</dbReference>
<name>A0ABW3H9Q8_9SPHN</name>
<proteinExistence type="predicted"/>
<evidence type="ECO:0008006" key="3">
    <source>
        <dbReference type="Google" id="ProtNLM"/>
    </source>
</evidence>
<organism evidence="1 2">
    <name type="scientific">Sphingomonas canadensis</name>
    <dbReference type="NCBI Taxonomy" id="1219257"/>
    <lineage>
        <taxon>Bacteria</taxon>
        <taxon>Pseudomonadati</taxon>
        <taxon>Pseudomonadota</taxon>
        <taxon>Alphaproteobacteria</taxon>
        <taxon>Sphingomonadales</taxon>
        <taxon>Sphingomonadaceae</taxon>
        <taxon>Sphingomonas</taxon>
    </lineage>
</organism>
<reference evidence="2" key="1">
    <citation type="journal article" date="2019" name="Int. J. Syst. Evol. Microbiol.">
        <title>The Global Catalogue of Microorganisms (GCM) 10K type strain sequencing project: providing services to taxonomists for standard genome sequencing and annotation.</title>
        <authorList>
            <consortium name="The Broad Institute Genomics Platform"/>
            <consortium name="The Broad Institute Genome Sequencing Center for Infectious Disease"/>
            <person name="Wu L."/>
            <person name="Ma J."/>
        </authorList>
    </citation>
    <scope>NUCLEOTIDE SEQUENCE [LARGE SCALE GENOMIC DNA]</scope>
    <source>
        <strain evidence="2">CCUG 62982</strain>
    </source>
</reference>